<keyword evidence="6" id="KW-0325">Glycoprotein</keyword>
<dbReference type="InterPro" id="IPR029058">
    <property type="entry name" value="AB_hydrolase_fold"/>
</dbReference>
<sequence>MKVSLSFLLTILIVIITVKVNLSQEIKISPFFANNLKFEPIPDYIQYDSDSDAGEALFLSNYLDDHKTAKQKSCVDIGAPFQSCDQLLNIGSDLRNTSDFFTFTGFITVNETYNSNTFFWFLEAQNGDKNSPLVIFLQGGPGGASTFSLFVETGPYELLDNFTLLPREVTWNSEFAMLYIDNPVGTGFSFTDSQEGYSNNQGEIASNLYIFLQQFYKLYPEYYANELYITGESYAGKYIPAFSYHIIQENLNPNNPNINLKGMAIGDGLCDPITQVTQYANLAFYTGLADLQQQEVMFEYQDKIVEAINQEQWSVANDLFTDLINGPPDYFQNITGEPDYYDIRKTVEPTYGGDFSAFLNQSSIRTLIHVGNNYFQNNNDVYIHLEEDIPKSVLSLFPTILDNIKVMLYNGQFDFIVGPSLTETMIRTIEWEGIQPFLQSQRVIWKIPSDNVDVAGYVRNYNNFYQVVVRGAGHILPYDQPQRGFDMINRFINNEPFPTG</sequence>
<keyword evidence="2 7" id="KW-0121">Carboxypeptidase</keyword>
<dbReference type="PRINTS" id="PR00724">
    <property type="entry name" value="CRBOXYPTASEC"/>
</dbReference>
<feature type="chain" id="PRO_5042672068" description="Carboxypeptidase" evidence="7">
    <location>
        <begin position="24"/>
        <end position="500"/>
    </location>
</feature>
<dbReference type="InterPro" id="IPR001563">
    <property type="entry name" value="Peptidase_S10"/>
</dbReference>
<dbReference type="Proteomes" id="UP001344447">
    <property type="component" value="Unassembled WGS sequence"/>
</dbReference>
<keyword evidence="5 7" id="KW-0378">Hydrolase</keyword>
<evidence type="ECO:0000256" key="7">
    <source>
        <dbReference type="RuleBase" id="RU361156"/>
    </source>
</evidence>
<evidence type="ECO:0000256" key="1">
    <source>
        <dbReference type="ARBA" id="ARBA00009431"/>
    </source>
</evidence>
<dbReference type="PANTHER" id="PTHR11802:SF472">
    <property type="entry name" value="SERINE CARBOXYPEPTIDASE CPVL-RELATED"/>
    <property type="match status" value="1"/>
</dbReference>
<keyword evidence="3 7" id="KW-0645">Protease</keyword>
<dbReference type="GO" id="GO:0004185">
    <property type="term" value="F:serine-type carboxypeptidase activity"/>
    <property type="evidence" value="ECO:0007669"/>
    <property type="project" value="UniProtKB-UniRule"/>
</dbReference>
<proteinExistence type="inferred from homology"/>
<dbReference type="SUPFAM" id="SSF53474">
    <property type="entry name" value="alpha/beta-Hydrolases"/>
    <property type="match status" value="1"/>
</dbReference>
<dbReference type="InterPro" id="IPR018202">
    <property type="entry name" value="Ser_caboxypep_ser_AS"/>
</dbReference>
<evidence type="ECO:0000256" key="2">
    <source>
        <dbReference type="ARBA" id="ARBA00022645"/>
    </source>
</evidence>
<evidence type="ECO:0000256" key="6">
    <source>
        <dbReference type="ARBA" id="ARBA00023180"/>
    </source>
</evidence>
<evidence type="ECO:0000313" key="9">
    <source>
        <dbReference type="Proteomes" id="UP001344447"/>
    </source>
</evidence>
<dbReference type="PANTHER" id="PTHR11802">
    <property type="entry name" value="SERINE PROTEASE FAMILY S10 SERINE CARBOXYPEPTIDASE"/>
    <property type="match status" value="1"/>
</dbReference>
<reference evidence="8 9" key="1">
    <citation type="submission" date="2023-11" db="EMBL/GenBank/DDBJ databases">
        <title>Dfirmibasis_genome.</title>
        <authorList>
            <person name="Edelbroek B."/>
            <person name="Kjellin J."/>
            <person name="Jerlstrom-Hultqvist J."/>
            <person name="Soderbom F."/>
        </authorList>
    </citation>
    <scope>NUCLEOTIDE SEQUENCE [LARGE SCALE GENOMIC DNA]</scope>
    <source>
        <strain evidence="8 9">TNS-C-14</strain>
    </source>
</reference>
<keyword evidence="4 7" id="KW-0732">Signal</keyword>
<comment type="similarity">
    <text evidence="1 7">Belongs to the peptidase S10 family.</text>
</comment>
<organism evidence="8 9">
    <name type="scientific">Dictyostelium firmibasis</name>
    <dbReference type="NCBI Taxonomy" id="79012"/>
    <lineage>
        <taxon>Eukaryota</taxon>
        <taxon>Amoebozoa</taxon>
        <taxon>Evosea</taxon>
        <taxon>Eumycetozoa</taxon>
        <taxon>Dictyostelia</taxon>
        <taxon>Dictyosteliales</taxon>
        <taxon>Dictyosteliaceae</taxon>
        <taxon>Dictyostelium</taxon>
    </lineage>
</organism>
<comment type="caution">
    <text evidence="8">The sequence shown here is derived from an EMBL/GenBank/DDBJ whole genome shotgun (WGS) entry which is preliminary data.</text>
</comment>
<dbReference type="EMBL" id="JAVFKY010000006">
    <property type="protein sequence ID" value="KAK5575098.1"/>
    <property type="molecule type" value="Genomic_DNA"/>
</dbReference>
<feature type="signal peptide" evidence="7">
    <location>
        <begin position="1"/>
        <end position="23"/>
    </location>
</feature>
<dbReference type="PROSITE" id="PS00131">
    <property type="entry name" value="CARBOXYPEPT_SER_SER"/>
    <property type="match status" value="1"/>
</dbReference>
<keyword evidence="9" id="KW-1185">Reference proteome</keyword>
<gene>
    <name evidence="8" type="ORF">RB653_010354</name>
</gene>
<dbReference type="FunFam" id="3.40.50.1820:FF:000096">
    <property type="entry name" value="Carboxypeptidase vitellogenic-like"/>
    <property type="match status" value="1"/>
</dbReference>
<accession>A0AAN7TTL9</accession>
<dbReference type="GO" id="GO:0006508">
    <property type="term" value="P:proteolysis"/>
    <property type="evidence" value="ECO:0007669"/>
    <property type="project" value="UniProtKB-KW"/>
</dbReference>
<protein>
    <recommendedName>
        <fullName evidence="7">Carboxypeptidase</fullName>
        <ecNumber evidence="7">3.4.16.-</ecNumber>
    </recommendedName>
</protein>
<evidence type="ECO:0000256" key="5">
    <source>
        <dbReference type="ARBA" id="ARBA00022801"/>
    </source>
</evidence>
<dbReference type="AlphaFoldDB" id="A0AAN7TTL9"/>
<dbReference type="Pfam" id="PF00450">
    <property type="entry name" value="Peptidase_S10"/>
    <property type="match status" value="1"/>
</dbReference>
<dbReference type="EC" id="3.4.16.-" evidence="7"/>
<evidence type="ECO:0000313" key="8">
    <source>
        <dbReference type="EMBL" id="KAK5575098.1"/>
    </source>
</evidence>
<evidence type="ECO:0000256" key="4">
    <source>
        <dbReference type="ARBA" id="ARBA00022729"/>
    </source>
</evidence>
<evidence type="ECO:0000256" key="3">
    <source>
        <dbReference type="ARBA" id="ARBA00022670"/>
    </source>
</evidence>
<dbReference type="Gene3D" id="3.40.50.1820">
    <property type="entry name" value="alpha/beta hydrolase"/>
    <property type="match status" value="1"/>
</dbReference>
<name>A0AAN7TTL9_9MYCE</name>